<dbReference type="PANTHER" id="PTHR46796">
    <property type="entry name" value="HTH-TYPE TRANSCRIPTIONAL ACTIVATOR RHAS-RELATED"/>
    <property type="match status" value="1"/>
</dbReference>
<dbReference type="InterPro" id="IPR018060">
    <property type="entry name" value="HTH_AraC"/>
</dbReference>
<dbReference type="PANTHER" id="PTHR46796:SF6">
    <property type="entry name" value="ARAC SUBFAMILY"/>
    <property type="match status" value="1"/>
</dbReference>
<dbReference type="InterPro" id="IPR035418">
    <property type="entry name" value="AraC-bd_2"/>
</dbReference>
<organism evidence="5 6">
    <name type="scientific">Methylobacterium brachiatum</name>
    <dbReference type="NCBI Taxonomy" id="269660"/>
    <lineage>
        <taxon>Bacteria</taxon>
        <taxon>Pseudomonadati</taxon>
        <taxon>Pseudomonadota</taxon>
        <taxon>Alphaproteobacteria</taxon>
        <taxon>Hyphomicrobiales</taxon>
        <taxon>Methylobacteriaceae</taxon>
        <taxon>Methylobacterium</taxon>
    </lineage>
</organism>
<evidence type="ECO:0000256" key="3">
    <source>
        <dbReference type="ARBA" id="ARBA00023163"/>
    </source>
</evidence>
<evidence type="ECO:0000313" key="5">
    <source>
        <dbReference type="EMBL" id="MER2291942.1"/>
    </source>
</evidence>
<dbReference type="Pfam" id="PF12833">
    <property type="entry name" value="HTH_18"/>
    <property type="match status" value="1"/>
</dbReference>
<feature type="domain" description="HTH araC/xylS-type" evidence="4">
    <location>
        <begin position="223"/>
        <end position="324"/>
    </location>
</feature>
<evidence type="ECO:0000259" key="4">
    <source>
        <dbReference type="PROSITE" id="PS01124"/>
    </source>
</evidence>
<proteinExistence type="predicted"/>
<dbReference type="SMART" id="SM00342">
    <property type="entry name" value="HTH_ARAC"/>
    <property type="match status" value="1"/>
</dbReference>
<keyword evidence="1" id="KW-0805">Transcription regulation</keyword>
<dbReference type="SUPFAM" id="SSF46689">
    <property type="entry name" value="Homeodomain-like"/>
    <property type="match status" value="1"/>
</dbReference>
<comment type="caution">
    <text evidence="5">The sequence shown here is derived from an EMBL/GenBank/DDBJ whole genome shotgun (WGS) entry which is preliminary data.</text>
</comment>
<dbReference type="Gene3D" id="1.10.10.60">
    <property type="entry name" value="Homeodomain-like"/>
    <property type="match status" value="1"/>
</dbReference>
<dbReference type="InterPro" id="IPR020449">
    <property type="entry name" value="Tscrpt_reg_AraC-type_HTH"/>
</dbReference>
<accession>A0ABV1RB74</accession>
<dbReference type="Proteomes" id="UP001432995">
    <property type="component" value="Unassembled WGS sequence"/>
</dbReference>
<keyword evidence="2" id="KW-0238">DNA-binding</keyword>
<sequence length="337" mass="37432">MPFVQAAPAMQTIFSTAGMAPKDRFRRWRDVSEDRIVPMEQAYLGEEAFDATIDAARVGGVDFTKFSFRNLRASTTPRTLRHENHRTDHLFISMVLSGTVRADQNDRSSTDKAGDFAVRDTNTPWTIEHNGYSEVLAIAVPRERLETALGSARTFAGLTVDGDLPATLLARSFLANLLREGDRLPPHSAERMVGIGIDLIVACLAERLAQEAPRPMHGTLVIQRAKAFIEAHLGDPTLDPPLLAAAVGVSLRRLQELFHEHGQHIADWIWQRRLEAAAVRLADPGCTHLSIGTLAYSCGFANQAHFARRFKARYGLVPSEHRHAALMSTDKVRKRSR</sequence>
<evidence type="ECO:0000313" key="6">
    <source>
        <dbReference type="Proteomes" id="UP001432995"/>
    </source>
</evidence>
<dbReference type="Pfam" id="PF14525">
    <property type="entry name" value="AraC_binding_2"/>
    <property type="match status" value="1"/>
</dbReference>
<dbReference type="InterPro" id="IPR009057">
    <property type="entry name" value="Homeodomain-like_sf"/>
</dbReference>
<keyword evidence="6" id="KW-1185">Reference proteome</keyword>
<dbReference type="InterPro" id="IPR050204">
    <property type="entry name" value="AraC_XylS_family_regulators"/>
</dbReference>
<gene>
    <name evidence="5" type="ORF">ABS770_27175</name>
</gene>
<evidence type="ECO:0000256" key="1">
    <source>
        <dbReference type="ARBA" id="ARBA00023015"/>
    </source>
</evidence>
<dbReference type="EMBL" id="JBELQD010000066">
    <property type="protein sequence ID" value="MER2291942.1"/>
    <property type="molecule type" value="Genomic_DNA"/>
</dbReference>
<evidence type="ECO:0000256" key="2">
    <source>
        <dbReference type="ARBA" id="ARBA00023125"/>
    </source>
</evidence>
<dbReference type="PRINTS" id="PR00032">
    <property type="entry name" value="HTHARAC"/>
</dbReference>
<reference evidence="5" key="1">
    <citation type="submission" date="2024-06" db="EMBL/GenBank/DDBJ databases">
        <authorList>
            <person name="Campbell A.G."/>
        </authorList>
    </citation>
    <scope>NUCLEOTIDE SEQUENCE</scope>
    <source>
        <strain evidence="5">EM17</strain>
    </source>
</reference>
<name>A0ABV1RB74_9HYPH</name>
<protein>
    <submittedName>
        <fullName evidence="5">Helix-turn-helix domain-containing protein</fullName>
    </submittedName>
</protein>
<dbReference type="RefSeq" id="WP_350381296.1">
    <property type="nucleotide sequence ID" value="NZ_JBELQD010000066.1"/>
</dbReference>
<keyword evidence="3" id="KW-0804">Transcription</keyword>
<dbReference type="PROSITE" id="PS01124">
    <property type="entry name" value="HTH_ARAC_FAMILY_2"/>
    <property type="match status" value="1"/>
</dbReference>